<reference evidence="3 4" key="1">
    <citation type="journal article" date="2023" name="Mol. Biol. Evol.">
        <title>Genomics of Secondarily Temperate Adaptation in the Only Non-Antarctic Icefish.</title>
        <authorList>
            <person name="Rivera-Colon A.G."/>
            <person name="Rayamajhi N."/>
            <person name="Minhas B.F."/>
            <person name="Madrigal G."/>
            <person name="Bilyk K.T."/>
            <person name="Yoon V."/>
            <person name="Hune M."/>
            <person name="Gregory S."/>
            <person name="Cheng C.H.C."/>
            <person name="Catchen J.M."/>
        </authorList>
    </citation>
    <scope>NUCLEOTIDE SEQUENCE [LARGE SCALE GENOMIC DNA]</scope>
    <source>
        <strain evidence="3">JC2023a</strain>
    </source>
</reference>
<dbReference type="SUPFAM" id="SSF50156">
    <property type="entry name" value="PDZ domain-like"/>
    <property type="match status" value="2"/>
</dbReference>
<dbReference type="InterPro" id="IPR036034">
    <property type="entry name" value="PDZ_sf"/>
</dbReference>
<sequence length="472" mass="51411">MPLTQDNALSILPLLENWQGAQNTRPQQDFNLNQDNSSYKGDQDCQNVEGDSVCSSSSVNSVNVEDMPLCLAAIQKLVEYIKFNFMDSDTAPTPSPPSCREGLDIEVRAVAFSKDEFDSAEFGLSFGNIPIFGDPDGRKKGGPRRRRDQGPIMDVGCIWVTEVRKRSPAARCGGIKLRDELLSLNGQLMVGVDVSGASYLAEQCWNGGCIYLIMLRRVKRKAPLPPCNGSVSTVSSDSCEDQKQDRGAPEPPEGPANCKRTRKFGVISRSSFNRGSTDSDLQNCYNEESPDIRSVPQRLHRGTATLPARCHSQLLEYKMDSFSSEPSGQPREGSHIWKMHMVKGEEGLGIQITGGRGSKRSPHGIIIARVEKAGAIHRDGRLHAGDELLMINGQSLVGLTHQEAVGILRSTSGLVQLVVASREEADVGFERFPSTSLPDLVSTCSSLSCPPQTAPPSLPPDLQLQLRPLPGR</sequence>
<dbReference type="PANTHER" id="PTHR11324">
    <property type="entry name" value="IL16-RELATED"/>
    <property type="match status" value="1"/>
</dbReference>
<evidence type="ECO:0000313" key="4">
    <source>
        <dbReference type="Proteomes" id="UP001335648"/>
    </source>
</evidence>
<comment type="caution">
    <text evidence="3">The sequence shown here is derived from an EMBL/GenBank/DDBJ whole genome shotgun (WGS) entry which is preliminary data.</text>
</comment>
<evidence type="ECO:0000313" key="3">
    <source>
        <dbReference type="EMBL" id="KAK5909202.1"/>
    </source>
</evidence>
<evidence type="ECO:0000259" key="2">
    <source>
        <dbReference type="PROSITE" id="PS50106"/>
    </source>
</evidence>
<dbReference type="PROSITE" id="PS50106">
    <property type="entry name" value="PDZ"/>
    <property type="match status" value="2"/>
</dbReference>
<name>A0AAN8HBL4_9TELE</name>
<keyword evidence="4" id="KW-1185">Reference proteome</keyword>
<protein>
    <recommendedName>
        <fullName evidence="2">PDZ domain-containing protein</fullName>
    </recommendedName>
</protein>
<dbReference type="PANTHER" id="PTHR11324:SF16">
    <property type="entry name" value="PDZ DOMAIN-CONTAINING PROTEIN 2"/>
    <property type="match status" value="1"/>
</dbReference>
<evidence type="ECO:0000256" key="1">
    <source>
        <dbReference type="SAM" id="MobiDB-lite"/>
    </source>
</evidence>
<dbReference type="SMART" id="SM00228">
    <property type="entry name" value="PDZ"/>
    <property type="match status" value="2"/>
</dbReference>
<feature type="domain" description="PDZ" evidence="2">
    <location>
        <begin position="338"/>
        <end position="423"/>
    </location>
</feature>
<feature type="domain" description="PDZ" evidence="2">
    <location>
        <begin position="158"/>
        <end position="199"/>
    </location>
</feature>
<feature type="compositionally biased region" description="Polar residues" evidence="1">
    <location>
        <begin position="25"/>
        <end position="46"/>
    </location>
</feature>
<dbReference type="Proteomes" id="UP001335648">
    <property type="component" value="Unassembled WGS sequence"/>
</dbReference>
<dbReference type="Pfam" id="PF00595">
    <property type="entry name" value="PDZ"/>
    <property type="match status" value="1"/>
</dbReference>
<feature type="region of interest" description="Disordered" evidence="1">
    <location>
        <begin position="225"/>
        <end position="260"/>
    </location>
</feature>
<dbReference type="Gene3D" id="2.30.42.10">
    <property type="match status" value="2"/>
</dbReference>
<proteinExistence type="predicted"/>
<dbReference type="CDD" id="cd06758">
    <property type="entry name" value="PDZ2_PDZD2-like"/>
    <property type="match status" value="1"/>
</dbReference>
<dbReference type="EMBL" id="JAULUE010002048">
    <property type="protein sequence ID" value="KAK5909202.1"/>
    <property type="molecule type" value="Genomic_DNA"/>
</dbReference>
<feature type="region of interest" description="Disordered" evidence="1">
    <location>
        <begin position="25"/>
        <end position="47"/>
    </location>
</feature>
<gene>
    <name evidence="3" type="ORF">CesoFtcFv8_003153</name>
</gene>
<accession>A0AAN8HBL4</accession>
<dbReference type="AlphaFoldDB" id="A0AAN8HBL4"/>
<dbReference type="InterPro" id="IPR001478">
    <property type="entry name" value="PDZ"/>
</dbReference>
<organism evidence="3 4">
    <name type="scientific">Champsocephalus esox</name>
    <name type="common">pike icefish</name>
    <dbReference type="NCBI Taxonomy" id="159716"/>
    <lineage>
        <taxon>Eukaryota</taxon>
        <taxon>Metazoa</taxon>
        <taxon>Chordata</taxon>
        <taxon>Craniata</taxon>
        <taxon>Vertebrata</taxon>
        <taxon>Euteleostomi</taxon>
        <taxon>Actinopterygii</taxon>
        <taxon>Neopterygii</taxon>
        <taxon>Teleostei</taxon>
        <taxon>Neoteleostei</taxon>
        <taxon>Acanthomorphata</taxon>
        <taxon>Eupercaria</taxon>
        <taxon>Perciformes</taxon>
        <taxon>Notothenioidei</taxon>
        <taxon>Channichthyidae</taxon>
        <taxon>Champsocephalus</taxon>
    </lineage>
</organism>